<evidence type="ECO:0000256" key="3">
    <source>
        <dbReference type="ARBA" id="ARBA00022827"/>
    </source>
</evidence>
<dbReference type="PANTHER" id="PTHR43400">
    <property type="entry name" value="FUMARATE REDUCTASE"/>
    <property type="match status" value="1"/>
</dbReference>
<dbReference type="Proteomes" id="UP000236488">
    <property type="component" value="Unassembled WGS sequence"/>
</dbReference>
<dbReference type="Pfam" id="PF00890">
    <property type="entry name" value="FAD_binding_2"/>
    <property type="match status" value="1"/>
</dbReference>
<feature type="coiled-coil region" evidence="5">
    <location>
        <begin position="446"/>
        <end position="473"/>
    </location>
</feature>
<feature type="chain" id="PRO_5044576688" evidence="6">
    <location>
        <begin position="29"/>
        <end position="575"/>
    </location>
</feature>
<dbReference type="RefSeq" id="WP_087197306.1">
    <property type="nucleotide sequence ID" value="NZ_PPEL01000062.1"/>
</dbReference>
<keyword evidence="3" id="KW-0274">FAD</keyword>
<sequence length="575" mass="62256">MFKGNRMTRRAFLGFGAAAAAVAGAAAAGCAPAQRQGQAGASSEGVVSSGSGETPAFLVPPDIPTDIVEEKDCDVLILGLGLAGTAAAKAATEEGARVIAVEKQPQDSYSVVSMAGDWGIVGSQIQKDLGIEFAPKEDIVNEIEKECGWRADATFWSYWYDHSGEDFDWFIEGADYEVLDATAADLSSGDHKPNYIRPKAFPPLEGYDYKKEYYPYFHGSITTNPNMGWACEAARTVALDNGMEVLYGTTAEQLIKEGDAVVGAYAKGADGYVRINAKSVVIACGDYGANPEMRQYYAPETMIFEGGVNTGDGQRMGIWAGGRMERGPHAPTTHHMGGVLGVDSFLQLNTRGKRFMNEDIPGQNITDVLVRQPVALDDETKEAGIKSWQIFDSKWPEQIGSMNDGHGYINHYVPADQIDQYETVLSGFKLGYVTDQMVEEQATVKADTIEELAEKMKLDAETVKAEIDRYNELCHKGHDDDFGKMPERMFPVENPPYYACSFTVGGMLYIFGGLECDLDMHVLDDDDVPIKGLYVAGNSMGRRFLVEKPVVVAGLSLATAASFGRLAGKNAAVGV</sequence>
<evidence type="ECO:0000256" key="4">
    <source>
        <dbReference type="ARBA" id="ARBA00023002"/>
    </source>
</evidence>
<keyword evidence="4" id="KW-0560">Oxidoreductase</keyword>
<accession>A0A2K2U3L2</accession>
<evidence type="ECO:0000259" key="7">
    <source>
        <dbReference type="Pfam" id="PF00890"/>
    </source>
</evidence>
<dbReference type="EMBL" id="DYZL01000201">
    <property type="protein sequence ID" value="HJH44104.1"/>
    <property type="molecule type" value="Genomic_DNA"/>
</dbReference>
<evidence type="ECO:0000313" key="9">
    <source>
        <dbReference type="EMBL" id="PNV64869.1"/>
    </source>
</evidence>
<dbReference type="InterPro" id="IPR003953">
    <property type="entry name" value="FAD-dep_OxRdtase_2_FAD-bd"/>
</dbReference>
<dbReference type="PROSITE" id="PS51257">
    <property type="entry name" value="PROKAR_LIPOPROTEIN"/>
    <property type="match status" value="1"/>
</dbReference>
<evidence type="ECO:0000256" key="1">
    <source>
        <dbReference type="ARBA" id="ARBA00001974"/>
    </source>
</evidence>
<dbReference type="GO" id="GO:0033765">
    <property type="term" value="F:steroid dehydrogenase activity, acting on the CH-CH group of donors"/>
    <property type="evidence" value="ECO:0007669"/>
    <property type="project" value="UniProtKB-ARBA"/>
</dbReference>
<evidence type="ECO:0000256" key="6">
    <source>
        <dbReference type="SAM" id="SignalP"/>
    </source>
</evidence>
<dbReference type="SUPFAM" id="SSF56425">
    <property type="entry name" value="Succinate dehydrogenase/fumarate reductase flavoprotein, catalytic domain"/>
    <property type="match status" value="1"/>
</dbReference>
<dbReference type="PANTHER" id="PTHR43400:SF10">
    <property type="entry name" value="3-OXOSTEROID 1-DEHYDROGENASE"/>
    <property type="match status" value="1"/>
</dbReference>
<dbReference type="Gene3D" id="3.90.700.10">
    <property type="entry name" value="Succinate dehydrogenase/fumarate reductase flavoprotein, catalytic domain"/>
    <property type="match status" value="1"/>
</dbReference>
<keyword evidence="6" id="KW-0732">Signal</keyword>
<gene>
    <name evidence="9" type="ORF">C2L80_09675</name>
    <name evidence="8" type="ORF">K8V16_09980</name>
</gene>
<keyword evidence="10" id="KW-1185">Reference proteome</keyword>
<dbReference type="GO" id="GO:0008202">
    <property type="term" value="P:steroid metabolic process"/>
    <property type="evidence" value="ECO:0007669"/>
    <property type="project" value="UniProtKB-ARBA"/>
</dbReference>
<evidence type="ECO:0000313" key="8">
    <source>
        <dbReference type="EMBL" id="HJH44104.1"/>
    </source>
</evidence>
<reference evidence="9 10" key="1">
    <citation type="journal article" date="2018" name="Int. J. Syst. Evol. Microbiol.">
        <title>Rubneribacter badeniensis gen. nov., sp. nov. and Enteroscipio rubneri gen. nov., sp. nov., new members of the Eggerthellaceae isolated from human faeces.</title>
        <authorList>
            <person name="Danylec N."/>
            <person name="Gobl A."/>
            <person name="Stoll D.A."/>
            <person name="Hetzer B."/>
            <person name="Kulling S.E."/>
            <person name="Huch M."/>
        </authorList>
    </citation>
    <scope>NUCLEOTIDE SEQUENCE [LARGE SCALE GENOMIC DNA]</scope>
    <source>
        <strain evidence="9 10">ResAG-85</strain>
    </source>
</reference>
<evidence type="ECO:0000256" key="2">
    <source>
        <dbReference type="ARBA" id="ARBA00022630"/>
    </source>
</evidence>
<comment type="cofactor">
    <cofactor evidence="1">
        <name>FAD</name>
        <dbReference type="ChEBI" id="CHEBI:57692"/>
    </cofactor>
</comment>
<keyword evidence="5" id="KW-0175">Coiled coil</keyword>
<feature type="domain" description="FAD-dependent oxidoreductase 2 FAD-binding" evidence="7">
    <location>
        <begin position="74"/>
        <end position="541"/>
    </location>
</feature>
<protein>
    <submittedName>
        <fullName evidence="9">FAD-binding protein</fullName>
    </submittedName>
    <submittedName>
        <fullName evidence="8">FAD-dependent oxidoreductase</fullName>
    </submittedName>
</protein>
<dbReference type="PROSITE" id="PS51318">
    <property type="entry name" value="TAT"/>
    <property type="match status" value="1"/>
</dbReference>
<dbReference type="InterPro" id="IPR006311">
    <property type="entry name" value="TAT_signal"/>
</dbReference>
<evidence type="ECO:0000313" key="10">
    <source>
        <dbReference type="Proteomes" id="UP000236488"/>
    </source>
</evidence>
<organism evidence="9 10">
    <name type="scientific">Rubneribacter badeniensis</name>
    <dbReference type="NCBI Taxonomy" id="2070688"/>
    <lineage>
        <taxon>Bacteria</taxon>
        <taxon>Bacillati</taxon>
        <taxon>Actinomycetota</taxon>
        <taxon>Coriobacteriia</taxon>
        <taxon>Eggerthellales</taxon>
        <taxon>Eggerthellaceae</taxon>
        <taxon>Rubneribacter</taxon>
    </lineage>
</organism>
<keyword evidence="2" id="KW-0285">Flavoprotein</keyword>
<dbReference type="InterPro" id="IPR027477">
    <property type="entry name" value="Succ_DH/fumarate_Rdtase_cat_sf"/>
</dbReference>
<proteinExistence type="predicted"/>
<reference evidence="8" key="2">
    <citation type="journal article" date="2021" name="PeerJ">
        <title>Extensive microbial diversity within the chicken gut microbiome revealed by metagenomics and culture.</title>
        <authorList>
            <person name="Gilroy R."/>
            <person name="Ravi A."/>
            <person name="Getino M."/>
            <person name="Pursley I."/>
            <person name="Horton D.L."/>
            <person name="Alikhan N.F."/>
            <person name="Baker D."/>
            <person name="Gharbi K."/>
            <person name="Hall N."/>
            <person name="Watson M."/>
            <person name="Adriaenssens E.M."/>
            <person name="Foster-Nyarko E."/>
            <person name="Jarju S."/>
            <person name="Secka A."/>
            <person name="Antonio M."/>
            <person name="Oren A."/>
            <person name="Chaudhuri R.R."/>
            <person name="La Ragione R."/>
            <person name="Hildebrand F."/>
            <person name="Pallen M.J."/>
        </authorList>
    </citation>
    <scope>NUCLEOTIDE SEQUENCE</scope>
    <source>
        <strain evidence="8">USAMLcec12-2067</strain>
    </source>
</reference>
<dbReference type="Gene3D" id="3.50.50.60">
    <property type="entry name" value="FAD/NAD(P)-binding domain"/>
    <property type="match status" value="1"/>
</dbReference>
<comment type="caution">
    <text evidence="9">The sequence shown here is derived from an EMBL/GenBank/DDBJ whole genome shotgun (WGS) entry which is preliminary data.</text>
</comment>
<dbReference type="Proteomes" id="UP000789325">
    <property type="component" value="Unassembled WGS sequence"/>
</dbReference>
<dbReference type="SUPFAM" id="SSF51905">
    <property type="entry name" value="FAD/NAD(P)-binding domain"/>
    <property type="match status" value="1"/>
</dbReference>
<dbReference type="InterPro" id="IPR036188">
    <property type="entry name" value="FAD/NAD-bd_sf"/>
</dbReference>
<dbReference type="InterPro" id="IPR050315">
    <property type="entry name" value="FAD-oxidoreductase_2"/>
</dbReference>
<reference evidence="8" key="3">
    <citation type="submission" date="2021-09" db="EMBL/GenBank/DDBJ databases">
        <authorList>
            <person name="Gilroy R."/>
        </authorList>
    </citation>
    <scope>NUCLEOTIDE SEQUENCE</scope>
    <source>
        <strain evidence="8">USAMLcec12-2067</strain>
    </source>
</reference>
<dbReference type="EMBL" id="PPEL01000062">
    <property type="protein sequence ID" value="PNV64869.1"/>
    <property type="molecule type" value="Genomic_DNA"/>
</dbReference>
<evidence type="ECO:0000256" key="5">
    <source>
        <dbReference type="SAM" id="Coils"/>
    </source>
</evidence>
<name>A0A2K2U3L2_9ACTN</name>
<dbReference type="AlphaFoldDB" id="A0A2K2U3L2"/>
<feature type="signal peptide" evidence="6">
    <location>
        <begin position="1"/>
        <end position="28"/>
    </location>
</feature>